<comment type="caution">
    <text evidence="15">The sequence shown here is derived from an EMBL/GenBank/DDBJ whole genome shotgun (WGS) entry which is preliminary data.</text>
</comment>
<proteinExistence type="inferred from homology"/>
<keyword evidence="15" id="KW-0966">Cell projection</keyword>
<gene>
    <name evidence="13 15" type="primary">flhB</name>
    <name evidence="15" type="ORF">GCM10011360_41860</name>
</gene>
<keyword evidence="4 13" id="KW-0813">Transport</keyword>
<evidence type="ECO:0000313" key="16">
    <source>
        <dbReference type="Proteomes" id="UP000612855"/>
    </source>
</evidence>
<dbReference type="Gene3D" id="6.10.250.2080">
    <property type="match status" value="1"/>
</dbReference>
<keyword evidence="16" id="KW-1185">Reference proteome</keyword>
<keyword evidence="9 13" id="KW-1133">Transmembrane helix</keyword>
<dbReference type="InterPro" id="IPR006136">
    <property type="entry name" value="FlhB"/>
</dbReference>
<evidence type="ECO:0000256" key="6">
    <source>
        <dbReference type="ARBA" id="ARBA00022692"/>
    </source>
</evidence>
<dbReference type="GO" id="GO:0044780">
    <property type="term" value="P:bacterial-type flagellum assembly"/>
    <property type="evidence" value="ECO:0007669"/>
    <property type="project" value="InterPro"/>
</dbReference>
<evidence type="ECO:0000256" key="10">
    <source>
        <dbReference type="ARBA" id="ARBA00023136"/>
    </source>
</evidence>
<feature type="compositionally biased region" description="Basic and acidic residues" evidence="14">
    <location>
        <begin position="1"/>
        <end position="27"/>
    </location>
</feature>
<keyword evidence="8 13" id="KW-0653">Protein transport</keyword>
<dbReference type="PANTHER" id="PTHR30531">
    <property type="entry name" value="FLAGELLAR BIOSYNTHETIC PROTEIN FLHB"/>
    <property type="match status" value="1"/>
</dbReference>
<feature type="region of interest" description="Disordered" evidence="14">
    <location>
        <begin position="1"/>
        <end position="30"/>
    </location>
</feature>
<keyword evidence="6 13" id="KW-0812">Transmembrane</keyword>
<evidence type="ECO:0000256" key="4">
    <source>
        <dbReference type="ARBA" id="ARBA00022448"/>
    </source>
</evidence>
<dbReference type="GO" id="GO:0009306">
    <property type="term" value="P:protein secretion"/>
    <property type="evidence" value="ECO:0007669"/>
    <property type="project" value="InterPro"/>
</dbReference>
<dbReference type="Proteomes" id="UP000612855">
    <property type="component" value="Unassembled WGS sequence"/>
</dbReference>
<dbReference type="InterPro" id="IPR029025">
    <property type="entry name" value="T3SS_substrate_exporter_C"/>
</dbReference>
<dbReference type="AlphaFoldDB" id="A0A917AGM5"/>
<evidence type="ECO:0000256" key="14">
    <source>
        <dbReference type="SAM" id="MobiDB-lite"/>
    </source>
</evidence>
<accession>A0A917AGM5</accession>
<protein>
    <recommendedName>
        <fullName evidence="3 13">Flagellar biosynthetic protein FlhB</fullName>
    </recommendedName>
</protein>
<keyword evidence="11 13" id="KW-1006">Bacterial flagellum protein export</keyword>
<reference evidence="16" key="1">
    <citation type="journal article" date="2019" name="Int. J. Syst. Evol. Microbiol.">
        <title>The Global Catalogue of Microorganisms (GCM) 10K type strain sequencing project: providing services to taxonomists for standard genome sequencing and annotation.</title>
        <authorList>
            <consortium name="The Broad Institute Genomics Platform"/>
            <consortium name="The Broad Institute Genome Sequencing Center for Infectious Disease"/>
            <person name="Wu L."/>
            <person name="Ma J."/>
        </authorList>
    </citation>
    <scope>NUCLEOTIDE SEQUENCE [LARGE SCALE GENOMIC DNA]</scope>
    <source>
        <strain evidence="16">CGMCC 1.12664</strain>
    </source>
</reference>
<dbReference type="EMBL" id="BMFJ01000004">
    <property type="protein sequence ID" value="GGE50423.1"/>
    <property type="molecule type" value="Genomic_DNA"/>
</dbReference>
<feature type="transmembrane region" description="Helical" evidence="13">
    <location>
        <begin position="34"/>
        <end position="54"/>
    </location>
</feature>
<dbReference type="InterPro" id="IPR006135">
    <property type="entry name" value="T3SS_substrate_exporter"/>
</dbReference>
<dbReference type="NCBIfam" id="TIGR00328">
    <property type="entry name" value="flhB"/>
    <property type="match status" value="1"/>
</dbReference>
<dbReference type="Pfam" id="PF01312">
    <property type="entry name" value="Bac_export_2"/>
    <property type="match status" value="1"/>
</dbReference>
<keyword evidence="7 13" id="KW-1005">Bacterial flagellum biogenesis</keyword>
<feature type="transmembrane region" description="Helical" evidence="13">
    <location>
        <begin position="159"/>
        <end position="178"/>
    </location>
</feature>
<comment type="similarity">
    <text evidence="2 13">Belongs to the type III secretion exporter family.</text>
</comment>
<organism evidence="15 16">
    <name type="scientific">Primorskyibacter flagellatus</name>
    <dbReference type="NCBI Taxonomy" id="1387277"/>
    <lineage>
        <taxon>Bacteria</taxon>
        <taxon>Pseudomonadati</taxon>
        <taxon>Pseudomonadota</taxon>
        <taxon>Alphaproteobacteria</taxon>
        <taxon>Rhodobacterales</taxon>
        <taxon>Roseobacteraceae</taxon>
        <taxon>Primorskyibacter</taxon>
    </lineage>
</organism>
<evidence type="ECO:0000256" key="11">
    <source>
        <dbReference type="ARBA" id="ARBA00023225"/>
    </source>
</evidence>
<evidence type="ECO:0000313" key="15">
    <source>
        <dbReference type="EMBL" id="GGE50423.1"/>
    </source>
</evidence>
<dbReference type="RefSeq" id="WP_188479676.1">
    <property type="nucleotide sequence ID" value="NZ_BMFJ01000004.1"/>
</dbReference>
<dbReference type="GO" id="GO:0005886">
    <property type="term" value="C:plasma membrane"/>
    <property type="evidence" value="ECO:0007669"/>
    <property type="project" value="UniProtKB-SubCell"/>
</dbReference>
<dbReference type="SUPFAM" id="SSF160544">
    <property type="entry name" value="EscU C-terminal domain-like"/>
    <property type="match status" value="1"/>
</dbReference>
<evidence type="ECO:0000256" key="2">
    <source>
        <dbReference type="ARBA" id="ARBA00010690"/>
    </source>
</evidence>
<sequence length="374" mass="41244">MAENEDRSNKTEEATPKKLREAREKGDVPSSREVGNLMSVLSLFLVAILFFPQLGPVMAGVLRRIFENAGQIRVGEDVQGIHDLGQVTMELSGGLATILAPVAGTMVLAAIAAVLIQGEVVVAVERIKPKLSKLDPIQGFKKIYSADALVEFAKSVGKVLVVGAISIYIAQLSIRGLWQAEEVNPEALLPYVGKYASMLLITITIIMVALAGVDVMWKRFQWAKKLRMSVQDIRDEHKETEGDPLIKAKRAEQRRRRAQQRITTTVPTATVVLTNPTHYAVALRYDNGKDQAPVCVAKGADLMAGQIRKVARDHDVPIVENRPLARALHAVAEIDEEIPLEHWQAVAEIIGYVLDLERNVNRLPPSGSSLRYWD</sequence>
<evidence type="ECO:0000256" key="7">
    <source>
        <dbReference type="ARBA" id="ARBA00022795"/>
    </source>
</evidence>
<evidence type="ECO:0000256" key="12">
    <source>
        <dbReference type="ARBA" id="ARBA00025078"/>
    </source>
</evidence>
<evidence type="ECO:0000256" key="8">
    <source>
        <dbReference type="ARBA" id="ARBA00022927"/>
    </source>
</evidence>
<dbReference type="PANTHER" id="PTHR30531:SF12">
    <property type="entry name" value="FLAGELLAR BIOSYNTHETIC PROTEIN FLHB"/>
    <property type="match status" value="1"/>
</dbReference>
<name>A0A917AGM5_9RHOB</name>
<evidence type="ECO:0000256" key="3">
    <source>
        <dbReference type="ARBA" id="ARBA00021622"/>
    </source>
</evidence>
<feature type="transmembrane region" description="Helical" evidence="13">
    <location>
        <begin position="198"/>
        <end position="217"/>
    </location>
</feature>
<dbReference type="Gene3D" id="3.40.1690.10">
    <property type="entry name" value="secretion proteins EscU"/>
    <property type="match status" value="1"/>
</dbReference>
<keyword evidence="10 13" id="KW-0472">Membrane</keyword>
<comment type="function">
    <text evidence="12 13">Required for formation of the rod structure in the basal body of the flagellar apparatus. Together with FliI and FliH, may constitute the export apparatus of flagellin.</text>
</comment>
<evidence type="ECO:0000256" key="9">
    <source>
        <dbReference type="ARBA" id="ARBA00022989"/>
    </source>
</evidence>
<comment type="subcellular location">
    <subcellularLocation>
        <location evidence="1">Cell membrane</location>
        <topology evidence="1">Multi-pass membrane protein</topology>
    </subcellularLocation>
</comment>
<keyword evidence="5 13" id="KW-1003">Cell membrane</keyword>
<keyword evidence="15" id="KW-0969">Cilium</keyword>
<dbReference type="PRINTS" id="PR00950">
    <property type="entry name" value="TYPE3IMSPROT"/>
</dbReference>
<evidence type="ECO:0000256" key="1">
    <source>
        <dbReference type="ARBA" id="ARBA00004651"/>
    </source>
</evidence>
<keyword evidence="15" id="KW-0282">Flagellum</keyword>
<evidence type="ECO:0000256" key="5">
    <source>
        <dbReference type="ARBA" id="ARBA00022475"/>
    </source>
</evidence>
<feature type="transmembrane region" description="Helical" evidence="13">
    <location>
        <begin position="98"/>
        <end position="124"/>
    </location>
</feature>
<evidence type="ECO:0000256" key="13">
    <source>
        <dbReference type="RuleBase" id="RU364091"/>
    </source>
</evidence>